<keyword evidence="1" id="KW-1133">Transmembrane helix</keyword>
<reference evidence="2 3" key="1">
    <citation type="submission" date="2019-06" db="EMBL/GenBank/DDBJ databases">
        <title>Sequencing the genomes of 1000 actinobacteria strains.</title>
        <authorList>
            <person name="Klenk H.-P."/>
        </authorList>
    </citation>
    <scope>NUCLEOTIDE SEQUENCE [LARGE SCALE GENOMIC DNA]</scope>
    <source>
        <strain evidence="2 3">DSM 41649</strain>
    </source>
</reference>
<feature type="transmembrane region" description="Helical" evidence="1">
    <location>
        <begin position="66"/>
        <end position="81"/>
    </location>
</feature>
<dbReference type="AlphaFoldDB" id="A0A561EJK4"/>
<accession>A0A561EJK4</accession>
<keyword evidence="1" id="KW-0812">Transmembrane</keyword>
<sequence length="94" mass="10500">MSGLHILDLGTLFIGIACLALLVCVFLRTTGWKSPPRWIAIAIAVIDSSIHGWMRDNWGEEVLLGYRAIELCALISALLLARRKRVTPRHADDF</sequence>
<organism evidence="2 3">
    <name type="scientific">Kitasatospora atroaurantiaca</name>
    <dbReference type="NCBI Taxonomy" id="285545"/>
    <lineage>
        <taxon>Bacteria</taxon>
        <taxon>Bacillati</taxon>
        <taxon>Actinomycetota</taxon>
        <taxon>Actinomycetes</taxon>
        <taxon>Kitasatosporales</taxon>
        <taxon>Streptomycetaceae</taxon>
        <taxon>Kitasatospora</taxon>
    </lineage>
</organism>
<dbReference type="Proteomes" id="UP000318416">
    <property type="component" value="Unassembled WGS sequence"/>
</dbReference>
<feature type="transmembrane region" description="Helical" evidence="1">
    <location>
        <begin position="38"/>
        <end position="54"/>
    </location>
</feature>
<dbReference type="RefSeq" id="WP_145787445.1">
    <property type="nucleotide sequence ID" value="NZ_BAAABR010000004.1"/>
</dbReference>
<evidence type="ECO:0000256" key="1">
    <source>
        <dbReference type="SAM" id="Phobius"/>
    </source>
</evidence>
<dbReference type="EMBL" id="VIVR01000001">
    <property type="protein sequence ID" value="TWE15752.1"/>
    <property type="molecule type" value="Genomic_DNA"/>
</dbReference>
<comment type="caution">
    <text evidence="2">The sequence shown here is derived from an EMBL/GenBank/DDBJ whole genome shotgun (WGS) entry which is preliminary data.</text>
</comment>
<proteinExistence type="predicted"/>
<keyword evidence="3" id="KW-1185">Reference proteome</keyword>
<evidence type="ECO:0000313" key="2">
    <source>
        <dbReference type="EMBL" id="TWE15752.1"/>
    </source>
</evidence>
<name>A0A561EJK4_9ACTN</name>
<keyword evidence="1" id="KW-0472">Membrane</keyword>
<feature type="transmembrane region" description="Helical" evidence="1">
    <location>
        <begin position="6"/>
        <end position="26"/>
    </location>
</feature>
<evidence type="ECO:0000313" key="3">
    <source>
        <dbReference type="Proteomes" id="UP000318416"/>
    </source>
</evidence>
<protein>
    <submittedName>
        <fullName evidence="2">Uncharacterized protein</fullName>
    </submittedName>
</protein>
<gene>
    <name evidence="2" type="ORF">FB465_0682</name>
</gene>